<comment type="caution">
    <text evidence="1">The sequence shown here is derived from an EMBL/GenBank/DDBJ whole genome shotgun (WGS) entry which is preliminary data.</text>
</comment>
<sequence>MSSTTTTSESQKAPEITVLNRVISIPLVQSSLEKVNGTLSTNPYTRSPYSTAKGLSEAALKLSEPLQCSIAPIIVRVDGYANKAVDMVESRYPYPFKATPEEVYNSIHEIQQQYADYATRTYDERVRNPALHVAQGIDKSFAPIVNVFEEAVSKLNSNPNTPSSESGREAKYQYQRAYDLSKILRNELQVYSNEQFKELQNHSALVHRATETAHSIVSAANASAAQAQARVQALSDTMITQIHSLQSQLHEISGSLQSSAAAAYHNSSQRIPELQKTLRELSSELHEIIVAKDVSLQEKAVRARSEVTERVSPLLETMKQNILELLEKAKSVRQVSGDPVQVKEGENGRAS</sequence>
<gene>
    <name evidence="1" type="ORF">VNI00_016920</name>
</gene>
<evidence type="ECO:0008006" key="3">
    <source>
        <dbReference type="Google" id="ProtNLM"/>
    </source>
</evidence>
<accession>A0AAW0B9N8</accession>
<dbReference type="AlphaFoldDB" id="A0AAW0B9N8"/>
<dbReference type="EMBL" id="JAYKXP010000146">
    <property type="protein sequence ID" value="KAK7022839.1"/>
    <property type="molecule type" value="Genomic_DNA"/>
</dbReference>
<proteinExistence type="predicted"/>
<evidence type="ECO:0000313" key="2">
    <source>
        <dbReference type="Proteomes" id="UP001383192"/>
    </source>
</evidence>
<dbReference type="Proteomes" id="UP001383192">
    <property type="component" value="Unassembled WGS sequence"/>
</dbReference>
<dbReference type="SUPFAM" id="SSF58113">
    <property type="entry name" value="Apolipoprotein A-I"/>
    <property type="match status" value="1"/>
</dbReference>
<name>A0AAW0B9N8_9AGAR</name>
<evidence type="ECO:0000313" key="1">
    <source>
        <dbReference type="EMBL" id="KAK7022839.1"/>
    </source>
</evidence>
<keyword evidence="2" id="KW-1185">Reference proteome</keyword>
<protein>
    <recommendedName>
        <fullName evidence="3">Lipid droplet-associated perilipin protein</fullName>
    </recommendedName>
</protein>
<reference evidence="1 2" key="1">
    <citation type="submission" date="2024-01" db="EMBL/GenBank/DDBJ databases">
        <title>A draft genome for a cacao thread blight-causing isolate of Paramarasmius palmivorus.</title>
        <authorList>
            <person name="Baruah I.K."/>
            <person name="Bukari Y."/>
            <person name="Amoako-Attah I."/>
            <person name="Meinhardt L.W."/>
            <person name="Bailey B.A."/>
            <person name="Cohen S.P."/>
        </authorList>
    </citation>
    <scope>NUCLEOTIDE SEQUENCE [LARGE SCALE GENOMIC DNA]</scope>
    <source>
        <strain evidence="1 2">GH-12</strain>
    </source>
</reference>
<organism evidence="1 2">
    <name type="scientific">Paramarasmius palmivorus</name>
    <dbReference type="NCBI Taxonomy" id="297713"/>
    <lineage>
        <taxon>Eukaryota</taxon>
        <taxon>Fungi</taxon>
        <taxon>Dikarya</taxon>
        <taxon>Basidiomycota</taxon>
        <taxon>Agaricomycotina</taxon>
        <taxon>Agaricomycetes</taxon>
        <taxon>Agaricomycetidae</taxon>
        <taxon>Agaricales</taxon>
        <taxon>Marasmiineae</taxon>
        <taxon>Marasmiaceae</taxon>
        <taxon>Paramarasmius</taxon>
    </lineage>
</organism>